<evidence type="ECO:0000256" key="2">
    <source>
        <dbReference type="ARBA" id="ARBA00012396"/>
    </source>
</evidence>
<dbReference type="PANTHER" id="PTHR31480">
    <property type="entry name" value="BIFUNCTIONAL LYCOPENE CYCLASE/PHYTOENE SYNTHASE"/>
    <property type="match status" value="1"/>
</dbReference>
<keyword evidence="5" id="KW-1185">Reference proteome</keyword>
<dbReference type="InterPro" id="IPR008949">
    <property type="entry name" value="Isoprenoid_synthase_dom_sf"/>
</dbReference>
<comment type="catalytic activity">
    <reaction evidence="1">
        <text>2 (2E,6E,10E)-geranylgeranyl diphosphate = 15-cis-phytoene + 2 diphosphate</text>
        <dbReference type="Rhea" id="RHEA:34475"/>
        <dbReference type="ChEBI" id="CHEBI:27787"/>
        <dbReference type="ChEBI" id="CHEBI:33019"/>
        <dbReference type="ChEBI" id="CHEBI:58756"/>
        <dbReference type="EC" id="2.5.1.32"/>
    </reaction>
</comment>
<keyword evidence="3" id="KW-0125">Carotenoid biosynthesis</keyword>
<dbReference type="InterPro" id="IPR002060">
    <property type="entry name" value="Squ/phyt_synthse"/>
</dbReference>
<evidence type="ECO:0000256" key="1">
    <source>
        <dbReference type="ARBA" id="ARBA00001805"/>
    </source>
</evidence>
<comment type="caution">
    <text evidence="4">The sequence shown here is derived from an EMBL/GenBank/DDBJ whole genome shotgun (WGS) entry which is preliminary data.</text>
</comment>
<gene>
    <name evidence="4" type="ORF">RI129_004889</name>
</gene>
<dbReference type="EC" id="2.5.1.32" evidence="2"/>
<dbReference type="AlphaFoldDB" id="A0AAN7VDS2"/>
<name>A0AAN7VDS2_9COLE</name>
<evidence type="ECO:0000313" key="4">
    <source>
        <dbReference type="EMBL" id="KAK5646425.1"/>
    </source>
</evidence>
<dbReference type="EMBL" id="JAVRBK010000003">
    <property type="protein sequence ID" value="KAK5646425.1"/>
    <property type="molecule type" value="Genomic_DNA"/>
</dbReference>
<evidence type="ECO:0000256" key="3">
    <source>
        <dbReference type="ARBA" id="ARBA00022746"/>
    </source>
</evidence>
<accession>A0AAN7VDS2</accession>
<dbReference type="GO" id="GO:0016117">
    <property type="term" value="P:carotenoid biosynthetic process"/>
    <property type="evidence" value="ECO:0007669"/>
    <property type="project" value="UniProtKB-KW"/>
</dbReference>
<evidence type="ECO:0000313" key="5">
    <source>
        <dbReference type="Proteomes" id="UP001329430"/>
    </source>
</evidence>
<dbReference type="Pfam" id="PF00494">
    <property type="entry name" value="SQS_PSY"/>
    <property type="match status" value="1"/>
</dbReference>
<organism evidence="4 5">
    <name type="scientific">Pyrocoelia pectoralis</name>
    <dbReference type="NCBI Taxonomy" id="417401"/>
    <lineage>
        <taxon>Eukaryota</taxon>
        <taxon>Metazoa</taxon>
        <taxon>Ecdysozoa</taxon>
        <taxon>Arthropoda</taxon>
        <taxon>Hexapoda</taxon>
        <taxon>Insecta</taxon>
        <taxon>Pterygota</taxon>
        <taxon>Neoptera</taxon>
        <taxon>Endopterygota</taxon>
        <taxon>Coleoptera</taxon>
        <taxon>Polyphaga</taxon>
        <taxon>Elateriformia</taxon>
        <taxon>Elateroidea</taxon>
        <taxon>Lampyridae</taxon>
        <taxon>Lampyrinae</taxon>
        <taxon>Pyrocoelia</taxon>
    </lineage>
</organism>
<sequence>MFTNLRTSNSIKVINVYRFKLINSNSRRFYDSKTTSPLNYCMNSVKQHDYENFICTLLLKDTARSCAFAIRAFNVELARIFDQVSKPEIGLMRMKFWEETVSTCYNKDINKIPQHPVAFELFRVITQFPLTKRYFNSLINSRYDLLTKNVFINLEAIEAHSEKSVSSVYYLILEGCGVKNINADHAASHLGKAQGLVQQLRCVHMAKKLNTIPLPQDILAKHKITHEEIFRCTPSSRLNECGFEVASRAHQHLVKARHILENVPAKGRSALLPTVPVHNYLDKLQKCDYNILHPELQTRSWWWIPRMWLINVRNKY</sequence>
<dbReference type="Gene3D" id="1.10.600.10">
    <property type="entry name" value="Farnesyl Diphosphate Synthase"/>
    <property type="match status" value="1"/>
</dbReference>
<reference evidence="4 5" key="1">
    <citation type="journal article" date="2024" name="Insects">
        <title>An Improved Chromosome-Level Genome Assembly of the Firefly Pyrocoelia pectoralis.</title>
        <authorList>
            <person name="Fu X."/>
            <person name="Meyer-Rochow V.B."/>
            <person name="Ballantyne L."/>
            <person name="Zhu X."/>
        </authorList>
    </citation>
    <scope>NUCLEOTIDE SEQUENCE [LARGE SCALE GENOMIC DNA]</scope>
    <source>
        <strain evidence="4">XCY_ONT2</strain>
    </source>
</reference>
<protein>
    <recommendedName>
        <fullName evidence="2">15-cis-phytoene synthase</fullName>
        <ecNumber evidence="2">2.5.1.32</ecNumber>
    </recommendedName>
</protein>
<dbReference type="SUPFAM" id="SSF48576">
    <property type="entry name" value="Terpenoid synthases"/>
    <property type="match status" value="1"/>
</dbReference>
<dbReference type="Proteomes" id="UP001329430">
    <property type="component" value="Chromosome 3"/>
</dbReference>
<proteinExistence type="predicted"/>